<dbReference type="PANTHER" id="PTHR12147">
    <property type="entry name" value="METALLOPEPTIDASE M28 FAMILY MEMBER"/>
    <property type="match status" value="1"/>
</dbReference>
<evidence type="ECO:0000259" key="2">
    <source>
        <dbReference type="Pfam" id="PF04389"/>
    </source>
</evidence>
<keyword evidence="4" id="KW-1185">Reference proteome</keyword>
<reference evidence="3 4" key="1">
    <citation type="submission" date="2020-04" db="EMBL/GenBank/DDBJ databases">
        <title>Flammeovirgaceae bacterium KN852 isolated from deep sea.</title>
        <authorList>
            <person name="Zhang D.-C."/>
        </authorList>
    </citation>
    <scope>NUCLEOTIDE SEQUENCE [LARGE SCALE GENOMIC DNA]</scope>
    <source>
        <strain evidence="3 4">KN852</strain>
    </source>
</reference>
<organism evidence="3 4">
    <name type="scientific">Marinigracilibium pacificum</name>
    <dbReference type="NCBI Taxonomy" id="2729599"/>
    <lineage>
        <taxon>Bacteria</taxon>
        <taxon>Pseudomonadati</taxon>
        <taxon>Bacteroidota</taxon>
        <taxon>Cytophagia</taxon>
        <taxon>Cytophagales</taxon>
        <taxon>Flammeovirgaceae</taxon>
        <taxon>Marinigracilibium</taxon>
    </lineage>
</organism>
<accession>A0A848J107</accession>
<dbReference type="GO" id="GO:0008235">
    <property type="term" value="F:metalloexopeptidase activity"/>
    <property type="evidence" value="ECO:0007669"/>
    <property type="project" value="InterPro"/>
</dbReference>
<dbReference type="GO" id="GO:0006508">
    <property type="term" value="P:proteolysis"/>
    <property type="evidence" value="ECO:0007669"/>
    <property type="project" value="InterPro"/>
</dbReference>
<dbReference type="InterPro" id="IPR045175">
    <property type="entry name" value="M28_fam"/>
</dbReference>
<comment type="caution">
    <text evidence="3">The sequence shown here is derived from an EMBL/GenBank/DDBJ whole genome shotgun (WGS) entry which is preliminary data.</text>
</comment>
<dbReference type="Pfam" id="PF04389">
    <property type="entry name" value="Peptidase_M28"/>
    <property type="match status" value="1"/>
</dbReference>
<dbReference type="RefSeq" id="WP_169679559.1">
    <property type="nucleotide sequence ID" value="NZ_JABBNU010000004.1"/>
</dbReference>
<proteinExistence type="predicted"/>
<dbReference type="Gene3D" id="3.40.630.10">
    <property type="entry name" value="Zn peptidases"/>
    <property type="match status" value="2"/>
</dbReference>
<evidence type="ECO:0000313" key="4">
    <source>
        <dbReference type="Proteomes" id="UP000559010"/>
    </source>
</evidence>
<dbReference type="Proteomes" id="UP000559010">
    <property type="component" value="Unassembled WGS sequence"/>
</dbReference>
<evidence type="ECO:0000256" key="1">
    <source>
        <dbReference type="SAM" id="SignalP"/>
    </source>
</evidence>
<dbReference type="AlphaFoldDB" id="A0A848J107"/>
<dbReference type="PANTHER" id="PTHR12147:SF26">
    <property type="entry name" value="PEPTIDASE M28 DOMAIN-CONTAINING PROTEIN"/>
    <property type="match status" value="1"/>
</dbReference>
<feature type="domain" description="Peptidase M28" evidence="2">
    <location>
        <begin position="261"/>
        <end position="463"/>
    </location>
</feature>
<name>A0A848J107_9BACT</name>
<evidence type="ECO:0000313" key="3">
    <source>
        <dbReference type="EMBL" id="NMM48164.1"/>
    </source>
</evidence>
<feature type="signal peptide" evidence="1">
    <location>
        <begin position="1"/>
        <end position="22"/>
    </location>
</feature>
<dbReference type="InterPro" id="IPR007484">
    <property type="entry name" value="Peptidase_M28"/>
</dbReference>
<gene>
    <name evidence="3" type="ORF">HH304_07110</name>
</gene>
<protein>
    <submittedName>
        <fullName evidence="3">M28 family peptidase</fullName>
    </submittedName>
</protein>
<feature type="chain" id="PRO_5032503799" evidence="1">
    <location>
        <begin position="23"/>
        <end position="498"/>
    </location>
</feature>
<dbReference type="SUPFAM" id="SSF53187">
    <property type="entry name" value="Zn-dependent exopeptidases"/>
    <property type="match status" value="1"/>
</dbReference>
<dbReference type="EMBL" id="JABBNU010000004">
    <property type="protein sequence ID" value="NMM48164.1"/>
    <property type="molecule type" value="Genomic_DNA"/>
</dbReference>
<keyword evidence="1" id="KW-0732">Signal</keyword>
<sequence length="498" mass="54931">MNNRYKLICIFLLLTVSGFAQTEVADQIAKSVNSTVSEKQSEEWIYKLASDDFGGRGTGSAGIDSAANMITSYWKSLGVKPMGDDNTFKQAVGLKESNPGDTLSVFQIDESTYTQGEQLLYFSGNGTYNSGIAFVGYGSEKEIEAIEISGKIVLSWAGSEDKQHPMAMLEASSKKIELVKKHGGIGLIELYKSEVVPWPIIIRNLNKKQIVLDNGNENFPYAWLNYDNNTMHAMMSELKQGVDSNASIKVYSNSKSINAYNLIGKIEGTDPSLKDQYVVVSAHYDHLGIGRAIEGDSIYNGARDNALGVAGIMNAAKYFSKYPPKRSVLLIAFTAEEMGLLGSIWYADHPVVPLNKTVFNLNADGAGYNDTTKVTIIGLNRTNIKNYIYNSANAFGIEVGDDPAPEQNLFDRSDNASFARKGVPCINMAPGMKSFNQEIFRYYHNPADEASSLNYNYLAKYWKTFVGTAAMIANSDYTPYWMEGDSYESRAKVLYGIN</sequence>